<protein>
    <recommendedName>
        <fullName evidence="2">Alpha-1A adrenergic receptor</fullName>
    </recommendedName>
    <alternativeName>
        <fullName evidence="11">Alpha-1A adrenoreceptor</fullName>
    </alternativeName>
</protein>
<dbReference type="InterPro" id="IPR000276">
    <property type="entry name" value="GPCR_Rhodpsn"/>
</dbReference>
<dbReference type="PROSITE" id="PS00237">
    <property type="entry name" value="G_PROTEIN_RECEP_F1_1"/>
    <property type="match status" value="1"/>
</dbReference>
<keyword evidence="3" id="KW-1003">Cell membrane</keyword>
<dbReference type="InterPro" id="IPR002233">
    <property type="entry name" value="ADR_fam"/>
</dbReference>
<dbReference type="InterPro" id="IPR017452">
    <property type="entry name" value="GPCR_Rhodpsn_7TM"/>
</dbReference>
<comment type="similarity">
    <text evidence="12">Belongs to the G-protein coupled receptor 1 family.</text>
</comment>
<feature type="transmembrane region" description="Helical" evidence="14">
    <location>
        <begin position="75"/>
        <end position="101"/>
    </location>
</feature>
<feature type="transmembrane region" description="Helical" evidence="14">
    <location>
        <begin position="151"/>
        <end position="171"/>
    </location>
</feature>
<dbReference type="AlphaFoldDB" id="A0A1S3L0J1"/>
<dbReference type="RefSeq" id="XP_013984340.2">
    <property type="nucleotide sequence ID" value="XM_014128865.2"/>
</dbReference>
<evidence type="ECO:0000256" key="13">
    <source>
        <dbReference type="SAM" id="MobiDB-lite"/>
    </source>
</evidence>
<evidence type="ECO:0000256" key="9">
    <source>
        <dbReference type="ARBA" id="ARBA00023180"/>
    </source>
</evidence>
<organism evidence="16 17">
    <name type="scientific">Salmo salar</name>
    <name type="common">Atlantic salmon</name>
    <dbReference type="NCBI Taxonomy" id="8030"/>
    <lineage>
        <taxon>Eukaryota</taxon>
        <taxon>Metazoa</taxon>
        <taxon>Chordata</taxon>
        <taxon>Craniata</taxon>
        <taxon>Vertebrata</taxon>
        <taxon>Euteleostomi</taxon>
        <taxon>Actinopterygii</taxon>
        <taxon>Neopterygii</taxon>
        <taxon>Teleostei</taxon>
        <taxon>Protacanthopterygii</taxon>
        <taxon>Salmoniformes</taxon>
        <taxon>Salmonidae</taxon>
        <taxon>Salmoninae</taxon>
        <taxon>Salmo</taxon>
    </lineage>
</organism>
<keyword evidence="7 14" id="KW-0472">Membrane</keyword>
<evidence type="ECO:0000256" key="11">
    <source>
        <dbReference type="ARBA" id="ARBA00032839"/>
    </source>
</evidence>
<feature type="transmembrane region" description="Helical" evidence="14">
    <location>
        <begin position="113"/>
        <end position="131"/>
    </location>
</feature>
<dbReference type="PANTHER" id="PTHR24248">
    <property type="entry name" value="ADRENERGIC RECEPTOR-RELATED G-PROTEIN COUPLED RECEPTOR"/>
    <property type="match status" value="1"/>
</dbReference>
<dbReference type="GeneID" id="106563360"/>
<evidence type="ECO:0000259" key="15">
    <source>
        <dbReference type="PROSITE" id="PS50262"/>
    </source>
</evidence>
<dbReference type="Proteomes" id="UP001652741">
    <property type="component" value="Chromosome ssa11"/>
</dbReference>
<feature type="domain" description="G-protein coupled receptors family 1 profile" evidence="15">
    <location>
        <begin position="92"/>
        <end position="386"/>
    </location>
</feature>
<dbReference type="GO" id="GO:0007267">
    <property type="term" value="P:cell-cell signaling"/>
    <property type="evidence" value="ECO:0007669"/>
    <property type="project" value="TreeGrafter"/>
</dbReference>
<evidence type="ECO:0000256" key="14">
    <source>
        <dbReference type="SAM" id="Phobius"/>
    </source>
</evidence>
<dbReference type="Pfam" id="PF00001">
    <property type="entry name" value="7tm_1"/>
    <property type="match status" value="1"/>
</dbReference>
<keyword evidence="9" id="KW-0325">Glycoprotein</keyword>
<evidence type="ECO:0000256" key="6">
    <source>
        <dbReference type="ARBA" id="ARBA00023040"/>
    </source>
</evidence>
<dbReference type="GO" id="GO:0043410">
    <property type="term" value="P:positive regulation of MAPK cascade"/>
    <property type="evidence" value="ECO:0007669"/>
    <property type="project" value="TreeGrafter"/>
</dbReference>
<accession>A0A1S3L0J1</accession>
<dbReference type="Gene3D" id="1.20.1070.10">
    <property type="entry name" value="Rhodopsin 7-helix transmembrane proteins"/>
    <property type="match status" value="1"/>
</dbReference>
<feature type="region of interest" description="Disordered" evidence="13">
    <location>
        <begin position="411"/>
        <end position="457"/>
    </location>
</feature>
<evidence type="ECO:0000256" key="2">
    <source>
        <dbReference type="ARBA" id="ARBA00014216"/>
    </source>
</evidence>
<dbReference type="KEGG" id="sasa:106563360"/>
<evidence type="ECO:0000256" key="4">
    <source>
        <dbReference type="ARBA" id="ARBA00022692"/>
    </source>
</evidence>
<feature type="transmembrane region" description="Helical" evidence="14">
    <location>
        <begin position="333"/>
        <end position="358"/>
    </location>
</feature>
<name>A0A1S3L0J1_SALSA</name>
<dbReference type="PRINTS" id="PR00237">
    <property type="entry name" value="GPCRRHODOPSN"/>
</dbReference>
<gene>
    <name evidence="17" type="primary">LOC106563360</name>
</gene>
<evidence type="ECO:0000256" key="3">
    <source>
        <dbReference type="ARBA" id="ARBA00022475"/>
    </source>
</evidence>
<evidence type="ECO:0000256" key="7">
    <source>
        <dbReference type="ARBA" id="ARBA00023136"/>
    </source>
</evidence>
<feature type="transmembrane region" description="Helical" evidence="14">
    <location>
        <begin position="192"/>
        <end position="213"/>
    </location>
</feature>
<dbReference type="GO" id="GO:0007204">
    <property type="term" value="P:positive regulation of cytosolic calcium ion concentration"/>
    <property type="evidence" value="ECO:0007669"/>
    <property type="project" value="TreeGrafter"/>
</dbReference>
<sequence>MGDTNGRLPTPELKFANLTSDLTEHCSQSQKHSNNELSINKTKMVPSGENITLPVSENCPNCSSSSYADMYNTKAVTLGLVLGVFVIFGVLGNILVILSVVCHRHLRSVTHYFIANLAAADLLLSSTVLPFSATSEVLGRWVFGRPFCSAWAALDVLCCTASILSLCVISVDRYLAISYPLRYPAMATGRRGLVAVTALWGLSAAISVGPLFGWKEPDPEDETECRITEEPGYAIFSALGSFYVPLAVILAMYCRVYVVAKQKSRDLREGRKSEGGMVTKGEGVTLRIHRGNAPAVPEGQEEEGENGTIRRRRTTFALMRLLKFSREKKAAKTLGIVVGCFILCWLPFFLVMPIGSIFPSYRPPDTVFKITFWLGYLNSCINPIIYPCFSQEFKRAFLNVLHGRCLRQGGRSSKSLGFASSYGPSPGPSSLIRSKPPPSSSSFSTKPRQAPSPASPSLGCCRTFSGSSSSVGVPGHTHIARVQSKSLLKAWRFAAGERPPPLGAPCRSPSARRAATCQAKVHRLSMGAKGEAV</sequence>
<dbReference type="GO" id="GO:0071880">
    <property type="term" value="P:adenylate cyclase-activating adrenergic receptor signaling pathway"/>
    <property type="evidence" value="ECO:0007669"/>
    <property type="project" value="TreeGrafter"/>
</dbReference>
<reference evidence="17" key="1">
    <citation type="submission" date="2025-08" db="UniProtKB">
        <authorList>
            <consortium name="RefSeq"/>
        </authorList>
    </citation>
    <scope>IDENTIFICATION</scope>
</reference>
<feature type="transmembrane region" description="Helical" evidence="14">
    <location>
        <begin position="370"/>
        <end position="389"/>
    </location>
</feature>
<evidence type="ECO:0000256" key="10">
    <source>
        <dbReference type="ARBA" id="ARBA00023224"/>
    </source>
</evidence>
<evidence type="ECO:0000256" key="8">
    <source>
        <dbReference type="ARBA" id="ARBA00023170"/>
    </source>
</evidence>
<evidence type="ECO:0000256" key="12">
    <source>
        <dbReference type="RuleBase" id="RU000688"/>
    </source>
</evidence>
<evidence type="ECO:0000256" key="1">
    <source>
        <dbReference type="ARBA" id="ARBA00004651"/>
    </source>
</evidence>
<dbReference type="GO" id="GO:0007200">
    <property type="term" value="P:phospholipase C-activating G protein-coupled receptor signaling pathway"/>
    <property type="evidence" value="ECO:0007669"/>
    <property type="project" value="TreeGrafter"/>
</dbReference>
<feature type="compositionally biased region" description="Low complexity" evidence="13">
    <location>
        <begin position="420"/>
        <end position="444"/>
    </location>
</feature>
<keyword evidence="5 14" id="KW-1133">Transmembrane helix</keyword>
<evidence type="ECO:0000256" key="5">
    <source>
        <dbReference type="ARBA" id="ARBA00022989"/>
    </source>
</evidence>
<keyword evidence="10 12" id="KW-0807">Transducer</keyword>
<dbReference type="GO" id="GO:0005886">
    <property type="term" value="C:plasma membrane"/>
    <property type="evidence" value="ECO:0007669"/>
    <property type="project" value="UniProtKB-SubCell"/>
</dbReference>
<dbReference type="SUPFAM" id="SSF81321">
    <property type="entry name" value="Family A G protein-coupled receptor-like"/>
    <property type="match status" value="1"/>
</dbReference>
<evidence type="ECO:0000313" key="17">
    <source>
        <dbReference type="RefSeq" id="XP_013984340.2"/>
    </source>
</evidence>
<proteinExistence type="inferred from homology"/>
<comment type="subcellular location">
    <subcellularLocation>
        <location evidence="1">Cell membrane</location>
        <topology evidence="1">Multi-pass membrane protein</topology>
    </subcellularLocation>
</comment>
<keyword evidence="16" id="KW-1185">Reference proteome</keyword>
<dbReference type="STRING" id="8030.ENSSSAP00000021353"/>
<keyword evidence="8 12" id="KW-0675">Receptor</keyword>
<keyword evidence="4 12" id="KW-0812">Transmembrane</keyword>
<dbReference type="PRINTS" id="PR01103">
    <property type="entry name" value="ADRENERGICR"/>
</dbReference>
<dbReference type="PaxDb" id="8030-ENSSSAP00000021353"/>
<evidence type="ECO:0000313" key="16">
    <source>
        <dbReference type="Proteomes" id="UP001652741"/>
    </source>
</evidence>
<dbReference type="PANTHER" id="PTHR24248:SF16">
    <property type="entry name" value="ALPHA-1A ADRENERGIC RECEPTOR"/>
    <property type="match status" value="1"/>
</dbReference>
<feature type="transmembrane region" description="Helical" evidence="14">
    <location>
        <begin position="233"/>
        <end position="258"/>
    </location>
</feature>
<keyword evidence="6 12" id="KW-0297">G-protein coupled receptor</keyword>
<dbReference type="PROSITE" id="PS50262">
    <property type="entry name" value="G_PROTEIN_RECEP_F1_2"/>
    <property type="match status" value="1"/>
</dbReference>
<dbReference type="SMART" id="SM01381">
    <property type="entry name" value="7TM_GPCR_Srsx"/>
    <property type="match status" value="1"/>
</dbReference>
<dbReference type="GO" id="GO:0004937">
    <property type="term" value="F:alpha1-adrenergic receptor activity"/>
    <property type="evidence" value="ECO:0007669"/>
    <property type="project" value="TreeGrafter"/>
</dbReference>